<evidence type="ECO:0000256" key="7">
    <source>
        <dbReference type="ARBA" id="ARBA00048552"/>
    </source>
</evidence>
<gene>
    <name evidence="9" type="ORF">PoB_003278800</name>
</gene>
<reference evidence="9 10" key="1">
    <citation type="journal article" date="2021" name="Elife">
        <title>Chloroplast acquisition without the gene transfer in kleptoplastic sea slugs, Plakobranchus ocellatus.</title>
        <authorList>
            <person name="Maeda T."/>
            <person name="Takahashi S."/>
            <person name="Yoshida T."/>
            <person name="Shimamura S."/>
            <person name="Takaki Y."/>
            <person name="Nagai Y."/>
            <person name="Toyoda A."/>
            <person name="Suzuki Y."/>
            <person name="Arimoto A."/>
            <person name="Ishii H."/>
            <person name="Satoh N."/>
            <person name="Nishiyama T."/>
            <person name="Hasebe M."/>
            <person name="Maruyama T."/>
            <person name="Minagawa J."/>
            <person name="Obokata J."/>
            <person name="Shigenobu S."/>
        </authorList>
    </citation>
    <scope>NUCLEOTIDE SEQUENCE [LARGE SCALE GENOMIC DNA]</scope>
</reference>
<evidence type="ECO:0000313" key="10">
    <source>
        <dbReference type="Proteomes" id="UP000735302"/>
    </source>
</evidence>
<sequence length="148" mass="17196">MQPYFKRVGKHSKGFDRFKPNTMKQKNAFPPNYIHSLDSTHMMLTALYCVHAGITFVSVHDCYWTHACDVPIMNKICREQFVSMHKQPLLEDLSEHLISLVNRASQDPNLEEAMKKVDTVALMQLLRKVPKRGTFNLDNVMKSTYFFS</sequence>
<evidence type="ECO:0000256" key="4">
    <source>
        <dbReference type="ARBA" id="ARBA00022679"/>
    </source>
</evidence>
<evidence type="ECO:0000256" key="1">
    <source>
        <dbReference type="ARBA" id="ARBA00009493"/>
    </source>
</evidence>
<dbReference type="PANTHER" id="PTHR10102:SF0">
    <property type="entry name" value="DNA-DIRECTED RNA POLYMERASE, MITOCHONDRIAL"/>
    <property type="match status" value="1"/>
</dbReference>
<keyword evidence="5" id="KW-0548">Nucleotidyltransferase</keyword>
<dbReference type="AlphaFoldDB" id="A0AAV4AIB3"/>
<organism evidence="9 10">
    <name type="scientific">Plakobranchus ocellatus</name>
    <dbReference type="NCBI Taxonomy" id="259542"/>
    <lineage>
        <taxon>Eukaryota</taxon>
        <taxon>Metazoa</taxon>
        <taxon>Spiralia</taxon>
        <taxon>Lophotrochozoa</taxon>
        <taxon>Mollusca</taxon>
        <taxon>Gastropoda</taxon>
        <taxon>Heterobranchia</taxon>
        <taxon>Euthyneura</taxon>
        <taxon>Panpulmonata</taxon>
        <taxon>Sacoglossa</taxon>
        <taxon>Placobranchoidea</taxon>
        <taxon>Plakobranchidae</taxon>
        <taxon>Plakobranchus</taxon>
    </lineage>
</organism>
<dbReference type="GO" id="GO:0006390">
    <property type="term" value="P:mitochondrial transcription"/>
    <property type="evidence" value="ECO:0007669"/>
    <property type="project" value="TreeGrafter"/>
</dbReference>
<evidence type="ECO:0000313" key="9">
    <source>
        <dbReference type="EMBL" id="GFO06283.1"/>
    </source>
</evidence>
<comment type="similarity">
    <text evidence="1">Belongs to the phage and mitochondrial RNA polymerase family.</text>
</comment>
<comment type="caution">
    <text evidence="9">The sequence shown here is derived from an EMBL/GenBank/DDBJ whole genome shotgun (WGS) entry which is preliminary data.</text>
</comment>
<dbReference type="GO" id="GO:0001018">
    <property type="term" value="F:mitochondrial promoter sequence-specific DNA binding"/>
    <property type="evidence" value="ECO:0007669"/>
    <property type="project" value="TreeGrafter"/>
</dbReference>
<evidence type="ECO:0000259" key="8">
    <source>
        <dbReference type="Pfam" id="PF00940"/>
    </source>
</evidence>
<keyword evidence="10" id="KW-1185">Reference proteome</keyword>
<dbReference type="GO" id="GO:0003899">
    <property type="term" value="F:DNA-directed RNA polymerase activity"/>
    <property type="evidence" value="ECO:0007669"/>
    <property type="project" value="UniProtKB-EC"/>
</dbReference>
<dbReference type="GO" id="GO:0034245">
    <property type="term" value="C:mitochondrial DNA-directed RNA polymerase complex"/>
    <property type="evidence" value="ECO:0007669"/>
    <property type="project" value="TreeGrafter"/>
</dbReference>
<dbReference type="Pfam" id="PF00940">
    <property type="entry name" value="RNA_pol"/>
    <property type="match status" value="1"/>
</dbReference>
<comment type="catalytic activity">
    <reaction evidence="7">
        <text>RNA(n) + a ribonucleoside 5'-triphosphate = RNA(n+1) + diphosphate</text>
        <dbReference type="Rhea" id="RHEA:21248"/>
        <dbReference type="Rhea" id="RHEA-COMP:14527"/>
        <dbReference type="Rhea" id="RHEA-COMP:17342"/>
        <dbReference type="ChEBI" id="CHEBI:33019"/>
        <dbReference type="ChEBI" id="CHEBI:61557"/>
        <dbReference type="ChEBI" id="CHEBI:140395"/>
        <dbReference type="EC" id="2.7.7.6"/>
    </reaction>
</comment>
<dbReference type="InterPro" id="IPR043502">
    <property type="entry name" value="DNA/RNA_pol_sf"/>
</dbReference>
<dbReference type="EMBL" id="BLXT01003769">
    <property type="protein sequence ID" value="GFO06283.1"/>
    <property type="molecule type" value="Genomic_DNA"/>
</dbReference>
<proteinExistence type="inferred from homology"/>
<name>A0AAV4AIB3_9GAST</name>
<dbReference type="InterPro" id="IPR046950">
    <property type="entry name" value="DNA-dir_Rpol_C_phage-type"/>
</dbReference>
<dbReference type="InterPro" id="IPR002092">
    <property type="entry name" value="DNA-dir_Rpol_phage-type"/>
</dbReference>
<evidence type="ECO:0000256" key="5">
    <source>
        <dbReference type="ARBA" id="ARBA00022695"/>
    </source>
</evidence>
<dbReference type="Gene3D" id="3.30.70.370">
    <property type="match status" value="1"/>
</dbReference>
<dbReference type="Proteomes" id="UP000735302">
    <property type="component" value="Unassembled WGS sequence"/>
</dbReference>
<evidence type="ECO:0000256" key="2">
    <source>
        <dbReference type="ARBA" id="ARBA00012418"/>
    </source>
</evidence>
<keyword evidence="3 9" id="KW-0240">DNA-directed RNA polymerase</keyword>
<evidence type="ECO:0000256" key="6">
    <source>
        <dbReference type="ARBA" id="ARBA00023163"/>
    </source>
</evidence>
<keyword evidence="4" id="KW-0808">Transferase</keyword>
<dbReference type="SUPFAM" id="SSF56672">
    <property type="entry name" value="DNA/RNA polymerases"/>
    <property type="match status" value="1"/>
</dbReference>
<feature type="domain" description="DNA-directed RNA polymerase C-terminal" evidence="8">
    <location>
        <begin position="17"/>
        <end position="148"/>
    </location>
</feature>
<dbReference type="PANTHER" id="PTHR10102">
    <property type="entry name" value="DNA-DIRECTED RNA POLYMERASE, MITOCHONDRIAL"/>
    <property type="match status" value="1"/>
</dbReference>
<evidence type="ECO:0000256" key="3">
    <source>
        <dbReference type="ARBA" id="ARBA00022478"/>
    </source>
</evidence>
<dbReference type="EC" id="2.7.7.6" evidence="2"/>
<protein>
    <recommendedName>
        <fullName evidence="2">DNA-directed RNA polymerase</fullName>
        <ecNumber evidence="2">2.7.7.6</ecNumber>
    </recommendedName>
</protein>
<keyword evidence="6" id="KW-0804">Transcription</keyword>
<accession>A0AAV4AIB3</accession>